<sequence length="465" mass="52803">MPPVHPGEEDPDGHWDSVKQDNRLQELTLGLPSTSSSDCQAKRAEIQECNRFGDDSHVNCSQPKEGNAVGSCEQIAEPNDENRPRLARTMDRTTPAMLSTSQDKATVRIGSEEHKVPVTSIMPEEDHSEEDLYRGEEEIEKERHAKDSTCPGSQSALASEDQCSVEEPVDLLTYSQREWRGNTSKSVLIRKGYEKISHEFDGLRRVRGDNYCALRATLFQLFTKSNQLPAWLENHDISLWPTEIPSEKDLVDQWKFPFENWSSTGGAVEQLGHYLKLLKKRWQEAVEARGPEEREALCQEVFQGREEEYGLLEALKFLMLRTAAQLHGASERGDAVPEFCCLLFARDSSRCPRSLLTNHLQHVGFSGGLEQVEMFLLGYSLQQTIQVYRLYKADTEEFATYYPDDHKEDWPHLCLLTEDDRHYNVPVPRTQKASKPNSSGKPLWLPPSGSTPMHGPPNQTGRTYV</sequence>
<dbReference type="Pfam" id="PF16218">
    <property type="entry name" value="Peptidase_C101"/>
    <property type="match status" value="1"/>
</dbReference>
<evidence type="ECO:0000313" key="8">
    <source>
        <dbReference type="RefSeq" id="XP_012691343.2"/>
    </source>
</evidence>
<evidence type="ECO:0000256" key="6">
    <source>
        <dbReference type="SAM" id="MobiDB-lite"/>
    </source>
</evidence>
<organism evidence="7 8">
    <name type="scientific">Clupea harengus</name>
    <name type="common">Atlantic herring</name>
    <dbReference type="NCBI Taxonomy" id="7950"/>
    <lineage>
        <taxon>Eukaryota</taxon>
        <taxon>Metazoa</taxon>
        <taxon>Chordata</taxon>
        <taxon>Craniata</taxon>
        <taxon>Vertebrata</taxon>
        <taxon>Euteleostomi</taxon>
        <taxon>Actinopterygii</taxon>
        <taxon>Neopterygii</taxon>
        <taxon>Teleostei</taxon>
        <taxon>Clupei</taxon>
        <taxon>Clupeiformes</taxon>
        <taxon>Clupeoidei</taxon>
        <taxon>Clupeidae</taxon>
        <taxon>Clupea</taxon>
    </lineage>
</organism>
<feature type="active site" description="Nucleophile" evidence="4">
    <location>
        <position position="212"/>
    </location>
</feature>
<feature type="region of interest" description="Disordered" evidence="6">
    <location>
        <begin position="1"/>
        <end position="23"/>
    </location>
</feature>
<dbReference type="InterPro" id="IPR023235">
    <property type="entry name" value="FAM105"/>
</dbReference>
<evidence type="ECO:0000256" key="1">
    <source>
        <dbReference type="ARBA" id="ARBA00004496"/>
    </source>
</evidence>
<dbReference type="GO" id="GO:0005737">
    <property type="term" value="C:cytoplasm"/>
    <property type="evidence" value="ECO:0007669"/>
    <property type="project" value="UniProtKB-SubCell"/>
</dbReference>
<name>A0A6P3W724_CLUHA</name>
<dbReference type="GeneID" id="105907532"/>
<evidence type="ECO:0000256" key="4">
    <source>
        <dbReference type="PIRSR" id="PIRSR623237-1"/>
    </source>
</evidence>
<dbReference type="GO" id="GO:1990108">
    <property type="term" value="P:protein linear deubiquitination"/>
    <property type="evidence" value="ECO:0007669"/>
    <property type="project" value="InterPro"/>
</dbReference>
<feature type="compositionally biased region" description="Basic and acidic residues" evidence="6">
    <location>
        <begin position="137"/>
        <end position="147"/>
    </location>
</feature>
<feature type="compositionally biased region" description="Polar residues" evidence="6">
    <location>
        <begin position="431"/>
        <end position="440"/>
    </location>
</feature>
<evidence type="ECO:0000256" key="2">
    <source>
        <dbReference type="ARBA" id="ARBA00010267"/>
    </source>
</evidence>
<feature type="region of interest" description="Disordered" evidence="6">
    <location>
        <begin position="426"/>
        <end position="465"/>
    </location>
</feature>
<dbReference type="Proteomes" id="UP000515152">
    <property type="component" value="Chromosome 25"/>
</dbReference>
<feature type="region of interest" description="Linear diubiquitin binding" evidence="5">
    <location>
        <begin position="207"/>
        <end position="209"/>
    </location>
</feature>
<feature type="active site" evidence="4">
    <location>
        <position position="422"/>
    </location>
</feature>
<evidence type="ECO:0000313" key="7">
    <source>
        <dbReference type="Proteomes" id="UP000515152"/>
    </source>
</evidence>
<dbReference type="AlphaFoldDB" id="A0A6P3W724"/>
<dbReference type="InterPro" id="IPR023237">
    <property type="entry name" value="Otulin"/>
</dbReference>
<dbReference type="PANTHER" id="PTHR33662:SF3">
    <property type="entry name" value="FIBROUS SHEATH CABYR-BINDING PROTEIN-LIKE-RELATED"/>
    <property type="match status" value="1"/>
</dbReference>
<proteinExistence type="inferred from homology"/>
<dbReference type="RefSeq" id="XP_012691343.2">
    <property type="nucleotide sequence ID" value="XM_012835889.3"/>
</dbReference>
<dbReference type="PRINTS" id="PR02055">
    <property type="entry name" value="PROTEINF105"/>
</dbReference>
<dbReference type="GO" id="GO:0004843">
    <property type="term" value="F:cysteine-type deubiquitinase activity"/>
    <property type="evidence" value="ECO:0007669"/>
    <property type="project" value="InterPro"/>
</dbReference>
<keyword evidence="7" id="KW-1185">Reference proteome</keyword>
<reference evidence="8" key="1">
    <citation type="submission" date="2025-08" db="UniProtKB">
        <authorList>
            <consortium name="RefSeq"/>
        </authorList>
    </citation>
    <scope>IDENTIFICATION</scope>
</reference>
<comment type="similarity">
    <text evidence="2">Belongs to the peptidase C65 family. Otulin subfamily.</text>
</comment>
<dbReference type="PRINTS" id="PR02057">
    <property type="entry name" value="PROTEINF105B"/>
</dbReference>
<feature type="site" description="Linear diubiquitin binding" evidence="5">
    <location>
        <position position="397"/>
    </location>
</feature>
<keyword evidence="3" id="KW-0963">Cytoplasm</keyword>
<dbReference type="CTD" id="100005714"/>
<feature type="region of interest" description="Disordered" evidence="6">
    <location>
        <begin position="137"/>
        <end position="162"/>
    </location>
</feature>
<protein>
    <submittedName>
        <fullName evidence="8">OTU deubiquitinase with linear linkage specificity b isoform X2</fullName>
    </submittedName>
</protein>
<gene>
    <name evidence="8" type="primary">otulinb</name>
</gene>
<accession>A0A6P3W724</accession>
<feature type="active site" evidence="4">
    <location>
        <position position="209"/>
    </location>
</feature>
<feature type="region of interest" description="Linear diubiquitin binding" evidence="5">
    <location>
        <begin position="419"/>
        <end position="421"/>
    </location>
</feature>
<feature type="region of interest" description="Linear diubiquitin binding" evidence="5">
    <location>
        <begin position="178"/>
        <end position="179"/>
    </location>
</feature>
<evidence type="ECO:0000256" key="5">
    <source>
        <dbReference type="PIRSR" id="PIRSR623237-2"/>
    </source>
</evidence>
<comment type="subcellular location">
    <subcellularLocation>
        <location evidence="1">Cytoplasm</location>
    </subcellularLocation>
</comment>
<evidence type="ECO:0000256" key="3">
    <source>
        <dbReference type="ARBA" id="ARBA00022490"/>
    </source>
</evidence>
<dbReference type="PANTHER" id="PTHR33662">
    <property type="entry name" value="OTU DEUBIQUITINASE WITH LINEAR LINKAGE-SPECIFICITY A-RELATED"/>
    <property type="match status" value="1"/>
</dbReference>